<keyword evidence="10" id="KW-0460">Magnesium</keyword>
<dbReference type="Proteomes" id="UP000235965">
    <property type="component" value="Unassembled WGS sequence"/>
</dbReference>
<dbReference type="SMART" id="SM00044">
    <property type="entry name" value="CYCc"/>
    <property type="match status" value="1"/>
</dbReference>
<evidence type="ECO:0000256" key="17">
    <source>
        <dbReference type="SAM" id="MobiDB-lite"/>
    </source>
</evidence>
<comment type="catalytic activity">
    <reaction evidence="1">
        <text>ATP = 3',5'-cyclic AMP + diphosphate</text>
        <dbReference type="Rhea" id="RHEA:15389"/>
        <dbReference type="ChEBI" id="CHEBI:30616"/>
        <dbReference type="ChEBI" id="CHEBI:33019"/>
        <dbReference type="ChEBI" id="CHEBI:58165"/>
        <dbReference type="EC" id="4.6.1.1"/>
    </reaction>
</comment>
<dbReference type="PROSITE" id="PS50125">
    <property type="entry name" value="GUANYLATE_CYCLASE_2"/>
    <property type="match status" value="1"/>
</dbReference>
<dbReference type="FunFam" id="3.30.70.1230:FF:000001">
    <property type="entry name" value="Adenylate cyclase"/>
    <property type="match status" value="1"/>
</dbReference>
<dbReference type="Pfam" id="PF00211">
    <property type="entry name" value="Guanylate_cyc"/>
    <property type="match status" value="1"/>
</dbReference>
<dbReference type="PANTHER" id="PTHR45627:SF26">
    <property type="entry name" value="ADENYLATE CYCLASE TYPE 1"/>
    <property type="match status" value="1"/>
</dbReference>
<dbReference type="GO" id="GO:0005886">
    <property type="term" value="C:plasma membrane"/>
    <property type="evidence" value="ECO:0007669"/>
    <property type="project" value="TreeGrafter"/>
</dbReference>
<name>A0A2J7PTR5_9NEOP</name>
<feature type="non-terminal residue" evidence="19">
    <location>
        <position position="378"/>
    </location>
</feature>
<dbReference type="GO" id="GO:0005524">
    <property type="term" value="F:ATP binding"/>
    <property type="evidence" value="ECO:0007669"/>
    <property type="project" value="UniProtKB-KW"/>
</dbReference>
<evidence type="ECO:0000256" key="7">
    <source>
        <dbReference type="ARBA" id="ARBA00022737"/>
    </source>
</evidence>
<evidence type="ECO:0000256" key="16">
    <source>
        <dbReference type="RuleBase" id="RU000405"/>
    </source>
</evidence>
<evidence type="ECO:0000256" key="9">
    <source>
        <dbReference type="ARBA" id="ARBA00022840"/>
    </source>
</evidence>
<dbReference type="PANTHER" id="PTHR45627">
    <property type="entry name" value="ADENYLATE CYCLASE TYPE 1"/>
    <property type="match status" value="1"/>
</dbReference>
<evidence type="ECO:0000256" key="6">
    <source>
        <dbReference type="ARBA" id="ARBA00022723"/>
    </source>
</evidence>
<evidence type="ECO:0000256" key="13">
    <source>
        <dbReference type="ARBA" id="ARBA00023136"/>
    </source>
</evidence>
<keyword evidence="11" id="KW-1133">Transmembrane helix</keyword>
<evidence type="ECO:0000256" key="15">
    <source>
        <dbReference type="ARBA" id="ARBA00023239"/>
    </source>
</evidence>
<dbReference type="InterPro" id="IPR001054">
    <property type="entry name" value="A/G_cyclase"/>
</dbReference>
<gene>
    <name evidence="19" type="ORF">B7P43_G14770</name>
</gene>
<evidence type="ECO:0000256" key="1">
    <source>
        <dbReference type="ARBA" id="ARBA00001593"/>
    </source>
</evidence>
<dbReference type="AlphaFoldDB" id="A0A2J7PTR5"/>
<evidence type="ECO:0000256" key="14">
    <source>
        <dbReference type="ARBA" id="ARBA00023180"/>
    </source>
</evidence>
<feature type="region of interest" description="Disordered" evidence="17">
    <location>
        <begin position="315"/>
        <end position="378"/>
    </location>
</feature>
<dbReference type="EMBL" id="NEVH01021221">
    <property type="protein sequence ID" value="PNF19723.1"/>
    <property type="molecule type" value="Genomic_DNA"/>
</dbReference>
<evidence type="ECO:0000313" key="20">
    <source>
        <dbReference type="Proteomes" id="UP000235965"/>
    </source>
</evidence>
<evidence type="ECO:0000313" key="19">
    <source>
        <dbReference type="EMBL" id="PNF19723.1"/>
    </source>
</evidence>
<evidence type="ECO:0000256" key="2">
    <source>
        <dbReference type="ARBA" id="ARBA00001946"/>
    </source>
</evidence>
<dbReference type="CDD" id="cd07302">
    <property type="entry name" value="CHD"/>
    <property type="match status" value="1"/>
</dbReference>
<keyword evidence="6" id="KW-0479">Metal-binding</keyword>
<dbReference type="PROSITE" id="PS00452">
    <property type="entry name" value="GUANYLATE_CYCLASE_1"/>
    <property type="match status" value="1"/>
</dbReference>
<dbReference type="GO" id="GO:0004016">
    <property type="term" value="F:adenylate cyclase activity"/>
    <property type="evidence" value="ECO:0007669"/>
    <property type="project" value="UniProtKB-EC"/>
</dbReference>
<evidence type="ECO:0000256" key="5">
    <source>
        <dbReference type="ARBA" id="ARBA00022692"/>
    </source>
</evidence>
<dbReference type="GO" id="GO:0046872">
    <property type="term" value="F:metal ion binding"/>
    <property type="evidence" value="ECO:0007669"/>
    <property type="project" value="UniProtKB-KW"/>
</dbReference>
<feature type="domain" description="Guanylate cyclase" evidence="18">
    <location>
        <begin position="82"/>
        <end position="226"/>
    </location>
</feature>
<evidence type="ECO:0000259" key="18">
    <source>
        <dbReference type="PROSITE" id="PS50125"/>
    </source>
</evidence>
<dbReference type="Gene3D" id="3.30.70.1230">
    <property type="entry name" value="Nucleotide cyclase"/>
    <property type="match status" value="1"/>
</dbReference>
<dbReference type="InterPro" id="IPR018297">
    <property type="entry name" value="A/G_cyclase_CS"/>
</dbReference>
<proteinExistence type="inferred from homology"/>
<comment type="similarity">
    <text evidence="16">Belongs to the adenylyl cyclase class-4/guanylyl cyclase family.</text>
</comment>
<keyword evidence="8" id="KW-0547">Nucleotide-binding</keyword>
<keyword evidence="13" id="KW-0472">Membrane</keyword>
<keyword evidence="5" id="KW-0812">Transmembrane</keyword>
<comment type="cofactor">
    <cofactor evidence="2">
        <name>Mg(2+)</name>
        <dbReference type="ChEBI" id="CHEBI:18420"/>
    </cofactor>
</comment>
<comment type="caution">
    <text evidence="19">The sequence shown here is derived from an EMBL/GenBank/DDBJ whole genome shotgun (WGS) entry which is preliminary data.</text>
</comment>
<dbReference type="STRING" id="105785.A0A2J7PTR5"/>
<reference evidence="19 20" key="1">
    <citation type="submission" date="2017-12" db="EMBL/GenBank/DDBJ databases">
        <title>Hemimetabolous genomes reveal molecular basis of termite eusociality.</title>
        <authorList>
            <person name="Harrison M.C."/>
            <person name="Jongepier E."/>
            <person name="Robertson H.M."/>
            <person name="Arning N."/>
            <person name="Bitard-Feildel T."/>
            <person name="Chao H."/>
            <person name="Childers C.P."/>
            <person name="Dinh H."/>
            <person name="Doddapaneni H."/>
            <person name="Dugan S."/>
            <person name="Gowin J."/>
            <person name="Greiner C."/>
            <person name="Han Y."/>
            <person name="Hu H."/>
            <person name="Hughes D.S.T."/>
            <person name="Huylmans A.-K."/>
            <person name="Kemena C."/>
            <person name="Kremer L.P.M."/>
            <person name="Lee S.L."/>
            <person name="Lopez-Ezquerra A."/>
            <person name="Mallet L."/>
            <person name="Monroy-Kuhn J.M."/>
            <person name="Moser A."/>
            <person name="Murali S.C."/>
            <person name="Muzny D.M."/>
            <person name="Otani S."/>
            <person name="Piulachs M.-D."/>
            <person name="Poelchau M."/>
            <person name="Qu J."/>
            <person name="Schaub F."/>
            <person name="Wada-Katsumata A."/>
            <person name="Worley K.C."/>
            <person name="Xie Q."/>
            <person name="Ylla G."/>
            <person name="Poulsen M."/>
            <person name="Gibbs R.A."/>
            <person name="Schal C."/>
            <person name="Richards S."/>
            <person name="Belles X."/>
            <person name="Korb J."/>
            <person name="Bornberg-Bauer E."/>
        </authorList>
    </citation>
    <scope>NUCLEOTIDE SEQUENCE [LARGE SCALE GENOMIC DNA]</scope>
    <source>
        <tissue evidence="19">Whole body</tissue>
    </source>
</reference>
<keyword evidence="7" id="KW-0677">Repeat</keyword>
<protein>
    <recommendedName>
        <fullName evidence="4">adenylate cyclase</fullName>
        <ecNumber evidence="4">4.6.1.1</ecNumber>
    </recommendedName>
</protein>
<feature type="region of interest" description="Disordered" evidence="17">
    <location>
        <begin position="277"/>
        <end position="299"/>
    </location>
</feature>
<keyword evidence="12" id="KW-0115">cAMP biosynthesis</keyword>
<comment type="subcellular location">
    <subcellularLocation>
        <location evidence="3">Membrane</location>
        <topology evidence="3">Multi-pass membrane protein</topology>
    </subcellularLocation>
</comment>
<accession>A0A2J7PTR5</accession>
<dbReference type="InterPro" id="IPR029787">
    <property type="entry name" value="Nucleotide_cyclase"/>
</dbReference>
<evidence type="ECO:0000256" key="8">
    <source>
        <dbReference type="ARBA" id="ARBA00022741"/>
    </source>
</evidence>
<evidence type="ECO:0000256" key="4">
    <source>
        <dbReference type="ARBA" id="ARBA00012201"/>
    </source>
</evidence>
<keyword evidence="20" id="KW-1185">Reference proteome</keyword>
<dbReference type="GO" id="GO:0035556">
    <property type="term" value="P:intracellular signal transduction"/>
    <property type="evidence" value="ECO:0007669"/>
    <property type="project" value="InterPro"/>
</dbReference>
<dbReference type="InParanoid" id="A0A2J7PTR5"/>
<dbReference type="EC" id="4.6.1.1" evidence="4"/>
<evidence type="ECO:0000256" key="12">
    <source>
        <dbReference type="ARBA" id="ARBA00022998"/>
    </source>
</evidence>
<evidence type="ECO:0000256" key="10">
    <source>
        <dbReference type="ARBA" id="ARBA00022842"/>
    </source>
</evidence>
<keyword evidence="14" id="KW-0325">Glycoprotein</keyword>
<keyword evidence="15 16" id="KW-0456">Lyase</keyword>
<organism evidence="19 20">
    <name type="scientific">Cryptotermes secundus</name>
    <dbReference type="NCBI Taxonomy" id="105785"/>
    <lineage>
        <taxon>Eukaryota</taxon>
        <taxon>Metazoa</taxon>
        <taxon>Ecdysozoa</taxon>
        <taxon>Arthropoda</taxon>
        <taxon>Hexapoda</taxon>
        <taxon>Insecta</taxon>
        <taxon>Pterygota</taxon>
        <taxon>Neoptera</taxon>
        <taxon>Polyneoptera</taxon>
        <taxon>Dictyoptera</taxon>
        <taxon>Blattodea</taxon>
        <taxon>Blattoidea</taxon>
        <taxon>Termitoidae</taxon>
        <taxon>Kalotermitidae</taxon>
        <taxon>Cryptotermitinae</taxon>
        <taxon>Cryptotermes</taxon>
    </lineage>
</organism>
<dbReference type="GO" id="GO:0007189">
    <property type="term" value="P:adenylate cyclase-activating G protein-coupled receptor signaling pathway"/>
    <property type="evidence" value="ECO:0007669"/>
    <property type="project" value="TreeGrafter"/>
</dbReference>
<dbReference type="SUPFAM" id="SSF55073">
    <property type="entry name" value="Nucleotide cyclase"/>
    <property type="match status" value="1"/>
</dbReference>
<dbReference type="OrthoDB" id="2107370at2759"/>
<keyword evidence="9" id="KW-0067">ATP-binding</keyword>
<feature type="compositionally biased region" description="Low complexity" evidence="17">
    <location>
        <begin position="345"/>
        <end position="361"/>
    </location>
</feature>
<evidence type="ECO:0000256" key="3">
    <source>
        <dbReference type="ARBA" id="ARBA00004141"/>
    </source>
</evidence>
<evidence type="ECO:0000256" key="11">
    <source>
        <dbReference type="ARBA" id="ARBA00022989"/>
    </source>
</evidence>
<sequence length="378" mass="42209">MFLLAVVIHGRQMEWTARLDFLWQIQANEEKREMDALQHSNKRILFNLLPAHVATHFLDNQFRSNMNTLSQDLYHQSYTRVGVVFASITNYHEFYMELDGNNQGVECLRLLNEIIADFDELLGEERFKAIDKIKTVGSTYMAAVGLMPDLRILDEDETTAGFYLSTLVEFVFAMREKLLNINENSYNNFMLRVGINIGPVVAGVIGARKPQYDIWGNTVNVASRMDSTGLPNHTQVTEEVYQVLKNFPYEFQCRGKVKVKGKGDMTTYFLTDRKQPGTVRVDDLPGMRSSANTGGGNMYGGVATPLTLLHQIQQGSAPEMNGRSKPQRPSCSRDEGGGNGGGGSTSSLSHHGGFSSGMHPSLLLRNTSRLPPLRENSC</sequence>
<dbReference type="GO" id="GO:0006171">
    <property type="term" value="P:cAMP biosynthetic process"/>
    <property type="evidence" value="ECO:0007669"/>
    <property type="project" value="UniProtKB-KW"/>
</dbReference>